<reference evidence="1 2" key="1">
    <citation type="submission" date="2016-01" db="EMBL/GenBank/DDBJ databases">
        <authorList>
            <person name="Regsiter A."/>
            <person name="william w."/>
        </authorList>
    </citation>
    <scope>NUCLEOTIDE SEQUENCE [LARGE SCALE GENOMIC DNA]</scope>
    <source>
        <strain evidence="1 2">CFBP 5494</strain>
    </source>
</reference>
<organism evidence="1 2">
    <name type="scientific">Agrobacterium genomosp. 2 str. CFBP 5494</name>
    <dbReference type="NCBI Taxonomy" id="1183436"/>
    <lineage>
        <taxon>Bacteria</taxon>
        <taxon>Pseudomonadati</taxon>
        <taxon>Pseudomonadota</taxon>
        <taxon>Alphaproteobacteria</taxon>
        <taxon>Hyphomicrobiales</taxon>
        <taxon>Rhizobiaceae</taxon>
        <taxon>Rhizobium/Agrobacterium group</taxon>
        <taxon>Agrobacterium</taxon>
        <taxon>Agrobacterium tumefaciens complex</taxon>
    </lineage>
</organism>
<dbReference type="RefSeq" id="WP_080822722.1">
    <property type="nucleotide sequence ID" value="NZ_LT009718.1"/>
</dbReference>
<dbReference type="EMBL" id="FBVY01000004">
    <property type="protein sequence ID" value="CUW87471.1"/>
    <property type="molecule type" value="Genomic_DNA"/>
</dbReference>
<protein>
    <submittedName>
        <fullName evidence="1">Uncharacterized protein</fullName>
    </submittedName>
</protein>
<gene>
    <name evidence="1" type="ORF">AGR2A_Cc120060</name>
</gene>
<name>A0A9W5AZ83_9HYPH</name>
<dbReference type="AlphaFoldDB" id="A0A9W5AZ83"/>
<evidence type="ECO:0000313" key="2">
    <source>
        <dbReference type="Proteomes" id="UP000191933"/>
    </source>
</evidence>
<keyword evidence="2" id="KW-1185">Reference proteome</keyword>
<accession>A0A9W5AZ83</accession>
<proteinExistence type="predicted"/>
<dbReference type="Proteomes" id="UP000191933">
    <property type="component" value="Unassembled WGS sequence"/>
</dbReference>
<evidence type="ECO:0000313" key="1">
    <source>
        <dbReference type="EMBL" id="CUW87471.1"/>
    </source>
</evidence>
<sequence>MATYPVRQLTKMQRLMGCINLFRRHGDKSWLKWGPSASVDFEPNITTQPVYTNEFGDRRLLRNITTLKEGTVNINELSAFTDLTYAATFVAEQKYLEQEAVANGTLIIEDAVVPGIYQIPGVNGAVTGISDGADVDFIENTHFTFHSATNLIEVLSKPVGADADLAIAYTLPEITAADGILNLEVMSASGTRGEFMCIGMIADSDNGVPMTLYLPDVEFRPSGAISAGDTENVNTVGLTGSVYTTADKGYGTLTGQRKIVNA</sequence>
<comment type="caution">
    <text evidence="1">The sequence shown here is derived from an EMBL/GenBank/DDBJ whole genome shotgun (WGS) entry which is preliminary data.</text>
</comment>